<name>A0A840YT01_9SPHN</name>
<evidence type="ECO:0000313" key="1">
    <source>
        <dbReference type="EMBL" id="MBB5712804.1"/>
    </source>
</evidence>
<keyword evidence="2" id="KW-1185">Reference proteome</keyword>
<proteinExistence type="predicted"/>
<comment type="caution">
    <text evidence="1">The sequence shown here is derived from an EMBL/GenBank/DDBJ whole genome shotgun (WGS) entry which is preliminary data.</text>
</comment>
<gene>
    <name evidence="1" type="ORF">FHT02_004065</name>
</gene>
<dbReference type="Pfam" id="PF09411">
    <property type="entry name" value="PagL"/>
    <property type="match status" value="1"/>
</dbReference>
<dbReference type="InterPro" id="IPR018550">
    <property type="entry name" value="Lipid-A_deacylase-rel"/>
</dbReference>
<dbReference type="AlphaFoldDB" id="A0A840YT01"/>
<organism evidence="1 2">
    <name type="scientific">Sphingomonas xinjiangensis</name>
    <dbReference type="NCBI Taxonomy" id="643568"/>
    <lineage>
        <taxon>Bacteria</taxon>
        <taxon>Pseudomonadati</taxon>
        <taxon>Pseudomonadota</taxon>
        <taxon>Alphaproteobacteria</taxon>
        <taxon>Sphingomonadales</taxon>
        <taxon>Sphingomonadaceae</taxon>
        <taxon>Sphingomonas</taxon>
    </lineage>
</organism>
<sequence>MPAPRQTRALPDGREYLPDIYFFLFDDKILRPYTIDAGCATAALKGKHDMLGWKGVLGAAMALASPSAFAQERVSDVEIPTRWAGSEVAVGVLQHGSNFHPLGGKLIFDLPKPPGGQIYEGFEEDGTVDIQLVYRSPPLRLMFKPRLTAKVQINTDGRTNFASVGAEWRQRLLQGRLYGQIGIGLAVHDGYRFTPDPFEPGLAIGEARRRYDVYRTRTSFGSRVLFNPNASIGVRLSRRLAVEATWEHFSHRQLFSKQNPGIDNLGLRVVRTFGARR</sequence>
<reference evidence="1 2" key="1">
    <citation type="submission" date="2020-08" db="EMBL/GenBank/DDBJ databases">
        <title>Genomic Encyclopedia of Type Strains, Phase IV (KMG-IV): sequencing the most valuable type-strain genomes for metagenomic binning, comparative biology and taxonomic classification.</title>
        <authorList>
            <person name="Goeker M."/>
        </authorList>
    </citation>
    <scope>NUCLEOTIDE SEQUENCE [LARGE SCALE GENOMIC DNA]</scope>
    <source>
        <strain evidence="1 2">DSM 26736</strain>
    </source>
</reference>
<dbReference type="Proteomes" id="UP000527143">
    <property type="component" value="Unassembled WGS sequence"/>
</dbReference>
<evidence type="ECO:0000313" key="2">
    <source>
        <dbReference type="Proteomes" id="UP000527143"/>
    </source>
</evidence>
<accession>A0A840YT01</accession>
<dbReference type="EMBL" id="JACIJF010000026">
    <property type="protein sequence ID" value="MBB5712804.1"/>
    <property type="molecule type" value="Genomic_DNA"/>
</dbReference>
<dbReference type="RefSeq" id="WP_246352572.1">
    <property type="nucleotide sequence ID" value="NZ_JACIJF010000026.1"/>
</dbReference>
<protein>
    <recommendedName>
        <fullName evidence="3">Acyloxyacyl hydrolase</fullName>
    </recommendedName>
</protein>
<evidence type="ECO:0008006" key="3">
    <source>
        <dbReference type="Google" id="ProtNLM"/>
    </source>
</evidence>
<dbReference type="Gene3D" id="2.40.160.20">
    <property type="match status" value="1"/>
</dbReference>